<dbReference type="SMART" id="SM00465">
    <property type="entry name" value="GIYc"/>
    <property type="match status" value="1"/>
</dbReference>
<dbReference type="AlphaFoldDB" id="B0MI23"/>
<dbReference type="CDD" id="cd10456">
    <property type="entry name" value="GIY-YIG_UPF0213"/>
    <property type="match status" value="1"/>
</dbReference>
<dbReference type="PROSITE" id="PS50164">
    <property type="entry name" value="GIY_YIG"/>
    <property type="match status" value="1"/>
</dbReference>
<evidence type="ECO:0000313" key="4">
    <source>
        <dbReference type="Proteomes" id="UP000004935"/>
    </source>
</evidence>
<comment type="caution">
    <text evidence="3">The sequence shown here is derived from an EMBL/GenBank/DDBJ whole genome shotgun (WGS) entry which is preliminary data.</text>
</comment>
<keyword evidence="4" id="KW-1185">Reference proteome</keyword>
<dbReference type="PANTHER" id="PTHR34477:SF1">
    <property type="entry name" value="UPF0213 PROTEIN YHBQ"/>
    <property type="match status" value="1"/>
</dbReference>
<dbReference type="Gene3D" id="3.40.1440.10">
    <property type="entry name" value="GIY-YIG endonuclease"/>
    <property type="match status" value="1"/>
</dbReference>
<dbReference type="Pfam" id="PF01541">
    <property type="entry name" value="GIY-YIG"/>
    <property type="match status" value="1"/>
</dbReference>
<dbReference type="InterPro" id="IPR000305">
    <property type="entry name" value="GIY-YIG_endonuc"/>
</dbReference>
<protein>
    <submittedName>
        <fullName evidence="3">GIY-YIG catalytic domain protein</fullName>
    </submittedName>
</protein>
<dbReference type="Proteomes" id="UP000004935">
    <property type="component" value="Unassembled WGS sequence"/>
</dbReference>
<dbReference type="InterPro" id="IPR050190">
    <property type="entry name" value="UPF0213_domain"/>
</dbReference>
<comment type="similarity">
    <text evidence="1">Belongs to the UPF0213 family.</text>
</comment>
<reference evidence="3" key="2">
    <citation type="submission" date="2013-11" db="EMBL/GenBank/DDBJ databases">
        <title>Draft genome sequence of Anaerostipes caccae (DSM 14662).</title>
        <authorList>
            <person name="Sudarsanam P."/>
            <person name="Ley R."/>
            <person name="Guruge J."/>
            <person name="Turnbaugh P.J."/>
            <person name="Mahowald M."/>
            <person name="Liep D."/>
            <person name="Gordon J."/>
        </authorList>
    </citation>
    <scope>NUCLEOTIDE SEQUENCE</scope>
    <source>
        <strain evidence="3">DSM 14662</strain>
    </source>
</reference>
<accession>B0MI23</accession>
<dbReference type="SUPFAM" id="SSF82771">
    <property type="entry name" value="GIY-YIG endonuclease"/>
    <property type="match status" value="1"/>
</dbReference>
<sequence>MYFLLYFAFKGILLFTSLAAVEERLPLRQLFLRINEGEIEMKNYTYVLKCSDKSLYTGWTNDIEKRLKSHNEGKGAKYTRGRTPVELVYLEEFDTKEAAMKREAAIKKMSRAEKLKLPGIKV</sequence>
<dbReference type="STRING" id="411490.ANACAC_03135"/>
<proteinExistence type="inferred from homology"/>
<organism evidence="3 4">
    <name type="scientific">Anaerostipes caccae (strain DSM 14662 / CCUG 47493 / JCM 13470 / NCIMB 13811 / L1-92)</name>
    <dbReference type="NCBI Taxonomy" id="411490"/>
    <lineage>
        <taxon>Bacteria</taxon>
        <taxon>Bacillati</taxon>
        <taxon>Bacillota</taxon>
        <taxon>Clostridia</taxon>
        <taxon>Lachnospirales</taxon>
        <taxon>Lachnospiraceae</taxon>
        <taxon>Anaerostipes</taxon>
    </lineage>
</organism>
<dbReference type="eggNOG" id="COG2827">
    <property type="taxonomic scope" value="Bacteria"/>
</dbReference>
<dbReference type="PANTHER" id="PTHR34477">
    <property type="entry name" value="UPF0213 PROTEIN YHBQ"/>
    <property type="match status" value="1"/>
</dbReference>
<gene>
    <name evidence="3" type="ORF">ANACAC_03135</name>
</gene>
<feature type="domain" description="GIY-YIG" evidence="2">
    <location>
        <begin position="41"/>
        <end position="116"/>
    </location>
</feature>
<dbReference type="HOGENOM" id="CLU_2021885_0_0_9"/>
<name>B0MI23_ANACD</name>
<reference evidence="3" key="1">
    <citation type="submission" date="2007-11" db="EMBL/GenBank/DDBJ databases">
        <authorList>
            <person name="Fulton L."/>
            <person name="Clifton S."/>
            <person name="Fulton B."/>
            <person name="Xu J."/>
            <person name="Minx P."/>
            <person name="Pepin K.H."/>
            <person name="Johnson M."/>
            <person name="Thiruvilangam P."/>
            <person name="Bhonagiri V."/>
            <person name="Nash W.E."/>
            <person name="Mardis E.R."/>
            <person name="Wilson R.K."/>
        </authorList>
    </citation>
    <scope>NUCLEOTIDE SEQUENCE [LARGE SCALE GENOMIC DNA]</scope>
    <source>
        <strain evidence="3">DSM 14662</strain>
    </source>
</reference>
<dbReference type="EMBL" id="ABAX03000024">
    <property type="protein sequence ID" value="EDR96512.1"/>
    <property type="molecule type" value="Genomic_DNA"/>
</dbReference>
<evidence type="ECO:0000313" key="3">
    <source>
        <dbReference type="EMBL" id="EDR96512.1"/>
    </source>
</evidence>
<dbReference type="InterPro" id="IPR035901">
    <property type="entry name" value="GIY-YIG_endonuc_sf"/>
</dbReference>
<evidence type="ECO:0000256" key="1">
    <source>
        <dbReference type="ARBA" id="ARBA00007435"/>
    </source>
</evidence>
<evidence type="ECO:0000259" key="2">
    <source>
        <dbReference type="PROSITE" id="PS50164"/>
    </source>
</evidence>